<keyword evidence="8" id="KW-0807">Transducer</keyword>
<dbReference type="PRINTS" id="PR01904">
    <property type="entry name" value="GPR40FAMILY"/>
</dbReference>
<organism evidence="11 12">
    <name type="scientific">Pelobates cultripes</name>
    <name type="common">Western spadefoot toad</name>
    <dbReference type="NCBI Taxonomy" id="61616"/>
    <lineage>
        <taxon>Eukaryota</taxon>
        <taxon>Metazoa</taxon>
        <taxon>Chordata</taxon>
        <taxon>Craniata</taxon>
        <taxon>Vertebrata</taxon>
        <taxon>Euteleostomi</taxon>
        <taxon>Amphibia</taxon>
        <taxon>Batrachia</taxon>
        <taxon>Anura</taxon>
        <taxon>Pelobatoidea</taxon>
        <taxon>Pelobatidae</taxon>
        <taxon>Pelobates</taxon>
    </lineage>
</organism>
<feature type="transmembrane region" description="Helical" evidence="9">
    <location>
        <begin position="102"/>
        <end position="120"/>
    </location>
</feature>
<dbReference type="AlphaFoldDB" id="A0AAD1T3R1"/>
<dbReference type="InterPro" id="IPR013312">
    <property type="entry name" value="GPR40-rel_orph"/>
</dbReference>
<keyword evidence="4 9" id="KW-1133">Transmembrane helix</keyword>
<evidence type="ECO:0000256" key="8">
    <source>
        <dbReference type="ARBA" id="ARBA00023224"/>
    </source>
</evidence>
<dbReference type="GO" id="GO:0032024">
    <property type="term" value="P:positive regulation of insulin secretion"/>
    <property type="evidence" value="ECO:0007669"/>
    <property type="project" value="TreeGrafter"/>
</dbReference>
<feature type="transmembrane region" description="Helical" evidence="9">
    <location>
        <begin position="30"/>
        <end position="52"/>
    </location>
</feature>
<proteinExistence type="predicted"/>
<dbReference type="PANTHER" id="PTHR45822:SF4">
    <property type="entry name" value="FREE FATTY ACID RECEPTOR 1"/>
    <property type="match status" value="1"/>
</dbReference>
<keyword evidence="12" id="KW-1185">Reference proteome</keyword>
<dbReference type="GO" id="GO:0070542">
    <property type="term" value="P:response to fatty acid"/>
    <property type="evidence" value="ECO:0007669"/>
    <property type="project" value="TreeGrafter"/>
</dbReference>
<feature type="transmembrane region" description="Helical" evidence="9">
    <location>
        <begin position="64"/>
        <end position="82"/>
    </location>
</feature>
<keyword evidence="3 9" id="KW-0812">Transmembrane</keyword>
<evidence type="ECO:0000256" key="9">
    <source>
        <dbReference type="SAM" id="Phobius"/>
    </source>
</evidence>
<keyword evidence="2" id="KW-1003">Cell membrane</keyword>
<dbReference type="Gene3D" id="1.20.1070.10">
    <property type="entry name" value="Rhodopsin 7-helix transmembrane proteins"/>
    <property type="match status" value="1"/>
</dbReference>
<dbReference type="PROSITE" id="PS50262">
    <property type="entry name" value="G_PROTEIN_RECEP_F1_2"/>
    <property type="match status" value="1"/>
</dbReference>
<dbReference type="GO" id="GO:0007204">
    <property type="term" value="P:positive regulation of cytosolic calcium ion concentration"/>
    <property type="evidence" value="ECO:0007669"/>
    <property type="project" value="TreeGrafter"/>
</dbReference>
<evidence type="ECO:0000256" key="5">
    <source>
        <dbReference type="ARBA" id="ARBA00023040"/>
    </source>
</evidence>
<protein>
    <submittedName>
        <fullName evidence="11">Free fatty acid receptor 2-like</fullName>
    </submittedName>
</protein>
<dbReference type="PRINTS" id="PR00237">
    <property type="entry name" value="GPCRRHODOPSN"/>
</dbReference>
<keyword evidence="7 11" id="KW-0675">Receptor</keyword>
<comment type="subcellular location">
    <subcellularLocation>
        <location evidence="1">Cell membrane</location>
        <topology evidence="1">Multi-pass membrane protein</topology>
    </subcellularLocation>
</comment>
<evidence type="ECO:0000256" key="4">
    <source>
        <dbReference type="ARBA" id="ARBA00022989"/>
    </source>
</evidence>
<dbReference type="PANTHER" id="PTHR45822">
    <property type="entry name" value="FREE FATTY ACID RECEPTOR 2-RELATED"/>
    <property type="match status" value="1"/>
</dbReference>
<dbReference type="GO" id="GO:0005886">
    <property type="term" value="C:plasma membrane"/>
    <property type="evidence" value="ECO:0007669"/>
    <property type="project" value="UniProtKB-SubCell"/>
</dbReference>
<evidence type="ECO:0000256" key="7">
    <source>
        <dbReference type="ARBA" id="ARBA00023170"/>
    </source>
</evidence>
<feature type="domain" description="G-protein coupled receptors family 1 profile" evidence="10">
    <location>
        <begin position="1"/>
        <end position="117"/>
    </location>
</feature>
<evidence type="ECO:0000259" key="10">
    <source>
        <dbReference type="PROSITE" id="PS50262"/>
    </source>
</evidence>
<dbReference type="Proteomes" id="UP001295444">
    <property type="component" value="Chromosome 10"/>
</dbReference>
<dbReference type="GO" id="GO:0045125">
    <property type="term" value="F:bioactive lipid receptor activity"/>
    <property type="evidence" value="ECO:0007669"/>
    <property type="project" value="TreeGrafter"/>
</dbReference>
<evidence type="ECO:0000256" key="6">
    <source>
        <dbReference type="ARBA" id="ARBA00023136"/>
    </source>
</evidence>
<keyword evidence="6 9" id="KW-0472">Membrane</keyword>
<evidence type="ECO:0000256" key="2">
    <source>
        <dbReference type="ARBA" id="ARBA00022475"/>
    </source>
</evidence>
<evidence type="ECO:0000313" key="11">
    <source>
        <dbReference type="EMBL" id="CAH2318645.1"/>
    </source>
</evidence>
<dbReference type="InterPro" id="IPR017452">
    <property type="entry name" value="GPCR_Rhodpsn_7TM"/>
</dbReference>
<reference evidence="11" key="1">
    <citation type="submission" date="2022-03" db="EMBL/GenBank/DDBJ databases">
        <authorList>
            <person name="Alioto T."/>
            <person name="Alioto T."/>
            <person name="Gomez Garrido J."/>
        </authorList>
    </citation>
    <scope>NUCLEOTIDE SEQUENCE</scope>
</reference>
<gene>
    <name evidence="11" type="ORF">PECUL_23A019945</name>
</gene>
<sequence length="170" mass="19663">MNDEGKKLCYDNFTEKQLSVIIPVRLEMSIVLFFLPLSITTFCYASCIRILMRSCMHAKHKKKAVRVAVTTWTVFIVCFAPYNISHVVGFVKNESVEWRRLALLPSTCNAFIDPLIFYFLSSSVDQGFYKVWKTLQFKYNVSKRKLSSVFMKEQKDNSRVCSVKTISATL</sequence>
<dbReference type="SUPFAM" id="SSF81321">
    <property type="entry name" value="Family A G protein-coupled receptor-like"/>
    <property type="match status" value="1"/>
</dbReference>
<keyword evidence="5" id="KW-0297">G-protein coupled receptor</keyword>
<evidence type="ECO:0000256" key="3">
    <source>
        <dbReference type="ARBA" id="ARBA00022692"/>
    </source>
</evidence>
<dbReference type="EMBL" id="OW240921">
    <property type="protein sequence ID" value="CAH2318645.1"/>
    <property type="molecule type" value="Genomic_DNA"/>
</dbReference>
<dbReference type="InterPro" id="IPR000276">
    <property type="entry name" value="GPCR_Rhodpsn"/>
</dbReference>
<accession>A0AAD1T3R1</accession>
<name>A0AAD1T3R1_PELCU</name>
<dbReference type="Pfam" id="PF00001">
    <property type="entry name" value="7tm_1"/>
    <property type="match status" value="1"/>
</dbReference>
<evidence type="ECO:0000256" key="1">
    <source>
        <dbReference type="ARBA" id="ARBA00004651"/>
    </source>
</evidence>
<evidence type="ECO:0000313" key="12">
    <source>
        <dbReference type="Proteomes" id="UP001295444"/>
    </source>
</evidence>